<proteinExistence type="inferred from homology"/>
<dbReference type="Pfam" id="PF14602">
    <property type="entry name" value="Hexapep_2"/>
    <property type="match status" value="2"/>
</dbReference>
<keyword evidence="2 7" id="KW-0441">Lipid A biosynthesis</keyword>
<comment type="pathway">
    <text evidence="7">Bacterial outer membrane biogenesis; LPS lipid A biosynthesis.</text>
</comment>
<comment type="similarity">
    <text evidence="7">Belongs to the transferase hexapeptide repeat family. LpxD subfamily.</text>
</comment>
<evidence type="ECO:0000256" key="7">
    <source>
        <dbReference type="HAMAP-Rule" id="MF_00523"/>
    </source>
</evidence>
<comment type="catalytic activity">
    <reaction evidence="7">
        <text>a UDP-3-O-[(3R)-3-hydroxyacyl]-alpha-D-glucosamine + a (3R)-hydroxyacyl-[ACP] = a UDP-2-N,3-O-bis[(3R)-3-hydroxyacyl]-alpha-D-glucosamine + holo-[ACP] + H(+)</text>
        <dbReference type="Rhea" id="RHEA:53836"/>
        <dbReference type="Rhea" id="RHEA-COMP:9685"/>
        <dbReference type="Rhea" id="RHEA-COMP:9945"/>
        <dbReference type="ChEBI" id="CHEBI:15378"/>
        <dbReference type="ChEBI" id="CHEBI:64479"/>
        <dbReference type="ChEBI" id="CHEBI:78827"/>
        <dbReference type="ChEBI" id="CHEBI:137740"/>
        <dbReference type="ChEBI" id="CHEBI:137748"/>
        <dbReference type="EC" id="2.3.1.191"/>
    </reaction>
</comment>
<comment type="caution">
    <text evidence="9">The sequence shown here is derived from an EMBL/GenBank/DDBJ whole genome shotgun (WGS) entry which is preliminary data.</text>
</comment>
<feature type="domain" description="UDP-3-O-[3-hydroxymyristoyl] glucosamine N-acyltransferase non-repeat region" evidence="8">
    <location>
        <begin position="31"/>
        <end position="96"/>
    </location>
</feature>
<dbReference type="EMBL" id="JACHGB010000001">
    <property type="protein sequence ID" value="MBB5270508.1"/>
    <property type="molecule type" value="Genomic_DNA"/>
</dbReference>
<organism evidence="9 10">
    <name type="scientific">Quisquiliibacterium transsilvanicum</name>
    <dbReference type="NCBI Taxonomy" id="1549638"/>
    <lineage>
        <taxon>Bacteria</taxon>
        <taxon>Pseudomonadati</taxon>
        <taxon>Pseudomonadota</taxon>
        <taxon>Betaproteobacteria</taxon>
        <taxon>Burkholderiales</taxon>
        <taxon>Burkholderiaceae</taxon>
        <taxon>Quisquiliibacterium</taxon>
    </lineage>
</organism>
<dbReference type="GO" id="GO:0103118">
    <property type="term" value="F:UDP-3-O-[(3R)-3-hydroxyacyl]-glucosamine N-acyltransferase activity"/>
    <property type="evidence" value="ECO:0007669"/>
    <property type="project" value="UniProtKB-EC"/>
</dbReference>
<dbReference type="InterPro" id="IPR007691">
    <property type="entry name" value="LpxD"/>
</dbReference>
<dbReference type="Pfam" id="PF04613">
    <property type="entry name" value="LpxD"/>
    <property type="match status" value="1"/>
</dbReference>
<dbReference type="Gene3D" id="3.40.1390.10">
    <property type="entry name" value="MurE/MurF, N-terminal domain"/>
    <property type="match status" value="1"/>
</dbReference>
<evidence type="ECO:0000259" key="8">
    <source>
        <dbReference type="Pfam" id="PF04613"/>
    </source>
</evidence>
<keyword evidence="10" id="KW-1185">Reference proteome</keyword>
<protein>
    <recommendedName>
        <fullName evidence="7">UDP-3-O-acylglucosamine N-acyltransferase</fullName>
        <ecNumber evidence="7">2.3.1.191</ecNumber>
    </recommendedName>
</protein>
<dbReference type="GO" id="GO:0016020">
    <property type="term" value="C:membrane"/>
    <property type="evidence" value="ECO:0007669"/>
    <property type="project" value="GOC"/>
</dbReference>
<dbReference type="GO" id="GO:0009245">
    <property type="term" value="P:lipid A biosynthetic process"/>
    <property type="evidence" value="ECO:0007669"/>
    <property type="project" value="UniProtKB-UniRule"/>
</dbReference>
<evidence type="ECO:0000256" key="6">
    <source>
        <dbReference type="ARBA" id="ARBA00023315"/>
    </source>
</evidence>
<dbReference type="PANTHER" id="PTHR43378:SF2">
    <property type="entry name" value="UDP-3-O-ACYLGLUCOSAMINE N-ACYLTRANSFERASE 1, MITOCHONDRIAL-RELATED"/>
    <property type="match status" value="1"/>
</dbReference>
<feature type="active site" description="Proton acceptor" evidence="7">
    <location>
        <position position="250"/>
    </location>
</feature>
<dbReference type="InterPro" id="IPR001451">
    <property type="entry name" value="Hexapep"/>
</dbReference>
<keyword evidence="3 7" id="KW-0808">Transferase</keyword>
<keyword evidence="5 7" id="KW-0443">Lipid metabolism</keyword>
<keyword evidence="1 7" id="KW-0444">Lipid biosynthesis</keyword>
<comment type="function">
    <text evidence="7">Catalyzes the N-acylation of UDP-3-O-acylglucosamine using 3-hydroxyacyl-ACP as the acyl donor. Is involved in the biosynthesis of lipid A, a phosphorylated glycolipid that anchors the lipopolysaccharide to the outer membrane of the cell.</text>
</comment>
<dbReference type="Gene3D" id="2.160.10.10">
    <property type="entry name" value="Hexapeptide repeat proteins"/>
    <property type="match status" value="1"/>
</dbReference>
<evidence type="ECO:0000313" key="9">
    <source>
        <dbReference type="EMBL" id="MBB5270508.1"/>
    </source>
</evidence>
<dbReference type="GO" id="GO:0016410">
    <property type="term" value="F:N-acyltransferase activity"/>
    <property type="evidence" value="ECO:0007669"/>
    <property type="project" value="InterPro"/>
</dbReference>
<evidence type="ECO:0000256" key="3">
    <source>
        <dbReference type="ARBA" id="ARBA00022679"/>
    </source>
</evidence>
<dbReference type="Pfam" id="PF00132">
    <property type="entry name" value="Hexapep"/>
    <property type="match status" value="2"/>
</dbReference>
<dbReference type="RefSeq" id="WP_183963915.1">
    <property type="nucleotide sequence ID" value="NZ_BAABEW010000004.1"/>
</dbReference>
<dbReference type="HAMAP" id="MF_00523">
    <property type="entry name" value="LpxD"/>
    <property type="match status" value="1"/>
</dbReference>
<name>A0A7W8M798_9BURK</name>
<gene>
    <name evidence="7" type="primary">lpxD</name>
    <name evidence="9" type="ORF">HNQ70_000492</name>
</gene>
<evidence type="ECO:0000256" key="5">
    <source>
        <dbReference type="ARBA" id="ARBA00023098"/>
    </source>
</evidence>
<dbReference type="CDD" id="cd03352">
    <property type="entry name" value="LbH_LpxD"/>
    <property type="match status" value="1"/>
</dbReference>
<evidence type="ECO:0000256" key="2">
    <source>
        <dbReference type="ARBA" id="ARBA00022556"/>
    </source>
</evidence>
<dbReference type="NCBIfam" id="NF002060">
    <property type="entry name" value="PRK00892.1"/>
    <property type="match status" value="1"/>
</dbReference>
<dbReference type="Proteomes" id="UP000532440">
    <property type="component" value="Unassembled WGS sequence"/>
</dbReference>
<accession>A0A7W8M798</accession>
<dbReference type="EC" id="2.3.1.191" evidence="7"/>
<dbReference type="UniPathway" id="UPA00973"/>
<keyword evidence="6 7" id="KW-0012">Acyltransferase</keyword>
<keyword evidence="4 7" id="KW-0677">Repeat</keyword>
<dbReference type="InterPro" id="IPR020573">
    <property type="entry name" value="UDP_GlcNAc_AcTrfase_non-rep"/>
</dbReference>
<comment type="subunit">
    <text evidence="7">Homotrimer.</text>
</comment>
<evidence type="ECO:0000313" key="10">
    <source>
        <dbReference type="Proteomes" id="UP000532440"/>
    </source>
</evidence>
<dbReference type="NCBIfam" id="TIGR01853">
    <property type="entry name" value="lipid_A_lpxD"/>
    <property type="match status" value="1"/>
</dbReference>
<dbReference type="SUPFAM" id="SSF51161">
    <property type="entry name" value="Trimeric LpxA-like enzymes"/>
    <property type="match status" value="1"/>
</dbReference>
<evidence type="ECO:0000256" key="4">
    <source>
        <dbReference type="ARBA" id="ARBA00022737"/>
    </source>
</evidence>
<dbReference type="PANTHER" id="PTHR43378">
    <property type="entry name" value="UDP-3-O-ACYLGLUCOSAMINE N-ACYLTRANSFERASE"/>
    <property type="match status" value="1"/>
</dbReference>
<reference evidence="9 10" key="1">
    <citation type="submission" date="2020-08" db="EMBL/GenBank/DDBJ databases">
        <title>Genomic Encyclopedia of Type Strains, Phase IV (KMG-IV): sequencing the most valuable type-strain genomes for metagenomic binning, comparative biology and taxonomic classification.</title>
        <authorList>
            <person name="Goeker M."/>
        </authorList>
    </citation>
    <scope>NUCLEOTIDE SEQUENCE [LARGE SCALE GENOMIC DNA]</scope>
    <source>
        <strain evidence="9 10">DSM 29781</strain>
    </source>
</reference>
<evidence type="ECO:0000256" key="1">
    <source>
        <dbReference type="ARBA" id="ARBA00022516"/>
    </source>
</evidence>
<dbReference type="InterPro" id="IPR011004">
    <property type="entry name" value="Trimer_LpxA-like_sf"/>
</dbReference>
<dbReference type="AlphaFoldDB" id="A0A7W8M798"/>
<sequence>MARPLPRDLTLGELIERFGGELAAGSPSDAVRRLASLSGARPGDLSFFSAARHKAEAAATGASAVIVSPALADALPAATARILVADPYAHFAAVARWFAQLLEAPPPARLVHPSASIDASAELAAGASVGAHAVIEAGAVLGEGCAIGAGSYVGRDARIGAGSRLHPGVTVYHDCVVGARCIVHSGTVIGSDGFGFAREDGRWAKIPQLGAVLIGDDVEIGSNCSIDRGALEDTVIGDGCKLDNLIQIAHNVVIGEHTALAGCVGVAGSARIGRRCMIGGSAGILGHLEICDDVVISAMSLVTRSIRKPGFYTGVFPLMENAGWEKAAATLRQLPVLRDRLRRLERAAAPGQDLSIDPKD</sequence>